<dbReference type="GO" id="GO:0016787">
    <property type="term" value="F:hydrolase activity"/>
    <property type="evidence" value="ECO:0007669"/>
    <property type="project" value="UniProtKB-KW"/>
</dbReference>
<dbReference type="PANTHER" id="PTHR43736">
    <property type="entry name" value="ADP-RIBOSE PYROPHOSPHATASE"/>
    <property type="match status" value="1"/>
</dbReference>
<dbReference type="AlphaFoldDB" id="A0A090YYW6"/>
<dbReference type="PRINTS" id="PR00502">
    <property type="entry name" value="NUDIXFAMILY"/>
</dbReference>
<dbReference type="PROSITE" id="PS51462">
    <property type="entry name" value="NUDIX"/>
    <property type="match status" value="1"/>
</dbReference>
<dbReference type="Gene3D" id="3.90.79.10">
    <property type="entry name" value="Nucleoside Triphosphate Pyrophosphohydrolase"/>
    <property type="match status" value="1"/>
</dbReference>
<dbReference type="PATRIC" id="fig|1405.8.peg.594"/>
<reference evidence="3 5" key="1">
    <citation type="submission" date="2014-04" db="EMBL/GenBank/DDBJ databases">
        <authorList>
            <person name="Bishop-Lilly K.A."/>
            <person name="Broomall S.M."/>
            <person name="Chain P.S."/>
            <person name="Chertkov O."/>
            <person name="Coyne S.R."/>
            <person name="Daligault H.E."/>
            <person name="Davenport K.W."/>
            <person name="Erkkila T."/>
            <person name="Frey K.G."/>
            <person name="Gibbons H.S."/>
            <person name="Gu W."/>
            <person name="Jaissle J."/>
            <person name="Johnson S.L."/>
            <person name="Koroleva G.I."/>
            <person name="Ladner J.T."/>
            <person name="Lo C.-C."/>
            <person name="Minogue T.D."/>
            <person name="Munk C."/>
            <person name="Palacios G.F."/>
            <person name="Redden C.L."/>
            <person name="Rosenzweig C.N."/>
            <person name="Scholz M.B."/>
            <person name="Teshima H."/>
            <person name="Xu Y."/>
        </authorList>
    </citation>
    <scope>NUCLEOTIDE SEQUENCE [LARGE SCALE GENOMIC DNA]</scope>
    <source>
        <strain evidence="3 5">BHP</strain>
    </source>
</reference>
<dbReference type="RefSeq" id="WP_042979088.1">
    <property type="nucleotide sequence ID" value="NZ_JMQC01000008.1"/>
</dbReference>
<comment type="caution">
    <text evidence="3">The sequence shown here is derived from an EMBL/GenBank/DDBJ whole genome shotgun (WGS) entry which is preliminary data.</text>
</comment>
<evidence type="ECO:0000313" key="5">
    <source>
        <dbReference type="Proteomes" id="UP000029389"/>
    </source>
</evidence>
<dbReference type="InterPro" id="IPR000086">
    <property type="entry name" value="NUDIX_hydrolase_dom"/>
</dbReference>
<dbReference type="SUPFAM" id="SSF55811">
    <property type="entry name" value="Nudix"/>
    <property type="match status" value="1"/>
</dbReference>
<dbReference type="Proteomes" id="UP000264294">
    <property type="component" value="Unassembled WGS sequence"/>
</dbReference>
<sequence length="138" mass="15816">MSRNRGAVIIIQEDQIALMKRIKGNEVYFVFPGGGIEEGETSEKATEREVYEELAVHIKIQNLVTKAEDNGTQYYYESYITDGVFGSGKGEEFKGADRGQYIPLWVPMKEIMNLNVKHDYVAKIVLDYYEHIKSDNIQ</sequence>
<dbReference type="EMBL" id="JMQC01000008">
    <property type="protein sequence ID" value="KFN03552.1"/>
    <property type="molecule type" value="Genomic_DNA"/>
</dbReference>
<accession>A0A090YYW6</accession>
<dbReference type="Proteomes" id="UP000029389">
    <property type="component" value="Unassembled WGS sequence"/>
</dbReference>
<protein>
    <submittedName>
        <fullName evidence="3">NUDIX domain protein</fullName>
    </submittedName>
    <submittedName>
        <fullName evidence="4">NUDIX domain-containing protein</fullName>
    </submittedName>
</protein>
<proteinExistence type="predicted"/>
<dbReference type="InterPro" id="IPR020476">
    <property type="entry name" value="Nudix_hydrolase"/>
</dbReference>
<dbReference type="Pfam" id="PF00293">
    <property type="entry name" value="NUDIX"/>
    <property type="match status" value="1"/>
</dbReference>
<evidence type="ECO:0000313" key="6">
    <source>
        <dbReference type="Proteomes" id="UP000264294"/>
    </source>
</evidence>
<feature type="domain" description="Nudix hydrolase" evidence="2">
    <location>
        <begin position="1"/>
        <end position="128"/>
    </location>
</feature>
<evidence type="ECO:0000313" key="3">
    <source>
        <dbReference type="EMBL" id="KFN03552.1"/>
    </source>
</evidence>
<evidence type="ECO:0000256" key="1">
    <source>
        <dbReference type="ARBA" id="ARBA00022801"/>
    </source>
</evidence>
<keyword evidence="6" id="KW-1185">Reference proteome</keyword>
<organism evidence="3 5">
    <name type="scientific">Bacillus clarus</name>
    <dbReference type="NCBI Taxonomy" id="2338372"/>
    <lineage>
        <taxon>Bacteria</taxon>
        <taxon>Bacillati</taxon>
        <taxon>Bacillota</taxon>
        <taxon>Bacilli</taxon>
        <taxon>Bacillales</taxon>
        <taxon>Bacillaceae</taxon>
        <taxon>Bacillus</taxon>
        <taxon>Bacillus cereus group</taxon>
    </lineage>
</organism>
<keyword evidence="1" id="KW-0378">Hydrolase</keyword>
<evidence type="ECO:0000313" key="4">
    <source>
        <dbReference type="EMBL" id="RFT66462.1"/>
    </source>
</evidence>
<gene>
    <name evidence="4" type="ORF">D0U04_13500</name>
    <name evidence="3" type="ORF">DJ93_422</name>
</gene>
<name>A0A090YYW6_9BACI</name>
<dbReference type="PANTHER" id="PTHR43736:SF2">
    <property type="entry name" value="MUTT_NUDIX FAMILY PROTEIN"/>
    <property type="match status" value="1"/>
</dbReference>
<dbReference type="CDD" id="cd04669">
    <property type="entry name" value="NUDIX_Hydrolase"/>
    <property type="match status" value="1"/>
</dbReference>
<dbReference type="InterPro" id="IPR015797">
    <property type="entry name" value="NUDIX_hydrolase-like_dom_sf"/>
</dbReference>
<evidence type="ECO:0000259" key="2">
    <source>
        <dbReference type="PROSITE" id="PS51462"/>
    </source>
</evidence>
<reference evidence="4 6" key="2">
    <citation type="submission" date="2018-08" db="EMBL/GenBank/DDBJ databases">
        <title>Bacillus clarus sp. nov. strain PS00077A.</title>
        <authorList>
            <person name="Mendez Acevedo M."/>
            <person name="Carroll L."/>
            <person name="Mukherjee M."/>
            <person name="Wiedmann M."/>
            <person name="Kovac J."/>
        </authorList>
    </citation>
    <scope>NUCLEOTIDE SEQUENCE [LARGE SCALE GENOMIC DNA]</scope>
    <source>
        <strain evidence="4 6">PS00077A</strain>
    </source>
</reference>
<dbReference type="EMBL" id="QVOD01000014">
    <property type="protein sequence ID" value="RFT66462.1"/>
    <property type="molecule type" value="Genomic_DNA"/>
</dbReference>